<dbReference type="InterPro" id="IPR036291">
    <property type="entry name" value="NAD(P)-bd_dom_sf"/>
</dbReference>
<organism evidence="2 3">
    <name type="scientific">Micromonospora antibiotica</name>
    <dbReference type="NCBI Taxonomy" id="2807623"/>
    <lineage>
        <taxon>Bacteria</taxon>
        <taxon>Bacillati</taxon>
        <taxon>Actinomycetota</taxon>
        <taxon>Actinomycetes</taxon>
        <taxon>Micromonosporales</taxon>
        <taxon>Micromonosporaceae</taxon>
        <taxon>Micromonospora</taxon>
    </lineage>
</organism>
<comment type="caution">
    <text evidence="2">The sequence shown here is derived from an EMBL/GenBank/DDBJ whole genome shotgun (WGS) entry which is preliminary data.</text>
</comment>
<dbReference type="RefSeq" id="WP_208570514.1">
    <property type="nucleotide sequence ID" value="NZ_JAGFWR010000032.1"/>
</dbReference>
<evidence type="ECO:0000313" key="2">
    <source>
        <dbReference type="EMBL" id="MBO4165004.1"/>
    </source>
</evidence>
<proteinExistence type="predicted"/>
<dbReference type="SUPFAM" id="SSF51735">
    <property type="entry name" value="NAD(P)-binding Rossmann-fold domains"/>
    <property type="match status" value="1"/>
</dbReference>
<reference evidence="2 3" key="1">
    <citation type="submission" date="2021-03" db="EMBL/GenBank/DDBJ databases">
        <authorList>
            <person name="Lee D.-H."/>
        </authorList>
    </citation>
    <scope>NUCLEOTIDE SEQUENCE [LARGE SCALE GENOMIC DNA]</scope>
    <source>
        <strain evidence="2 3">MMS20-R2-23</strain>
    </source>
</reference>
<evidence type="ECO:0000256" key="1">
    <source>
        <dbReference type="SAM" id="MobiDB-lite"/>
    </source>
</evidence>
<keyword evidence="3" id="KW-1185">Reference proteome</keyword>
<feature type="compositionally biased region" description="Low complexity" evidence="1">
    <location>
        <begin position="35"/>
        <end position="48"/>
    </location>
</feature>
<feature type="region of interest" description="Disordered" evidence="1">
    <location>
        <begin position="1"/>
        <end position="48"/>
    </location>
</feature>
<name>A0ABS3VH93_9ACTN</name>
<dbReference type="Gene3D" id="3.40.50.720">
    <property type="entry name" value="NAD(P)-binding Rossmann-like Domain"/>
    <property type="match status" value="1"/>
</dbReference>
<feature type="compositionally biased region" description="Low complexity" evidence="1">
    <location>
        <begin position="12"/>
        <end position="27"/>
    </location>
</feature>
<accession>A0ABS3VH93</accession>
<gene>
    <name evidence="2" type="ORF">JQN83_30010</name>
</gene>
<protein>
    <submittedName>
        <fullName evidence="2">Uncharacterized protein</fullName>
    </submittedName>
</protein>
<evidence type="ECO:0000313" key="3">
    <source>
        <dbReference type="Proteomes" id="UP000671399"/>
    </source>
</evidence>
<dbReference type="EMBL" id="JAGFWR010000032">
    <property type="protein sequence ID" value="MBO4165004.1"/>
    <property type="molecule type" value="Genomic_DNA"/>
</dbReference>
<sequence length="163" mass="16754">MAAPGGERLDSLLPGATAPAGQGATLTRPGPGTPAARGAQASAGRSAATALLTDRTWTDQAGVPVRQPVDHTPRELAQIISETLGRPVTYHRATFDEYRARYTATGASPAVVDAMVEMARAQAAGVYPPAPDGGGGTTFRQWCASTLAPPSRDGRGDAGQLCW</sequence>
<dbReference type="Proteomes" id="UP000671399">
    <property type="component" value="Unassembled WGS sequence"/>
</dbReference>
<dbReference type="Gene3D" id="3.90.25.10">
    <property type="entry name" value="UDP-galactose 4-epimerase, domain 1"/>
    <property type="match status" value="1"/>
</dbReference>